<dbReference type="InterPro" id="IPR037523">
    <property type="entry name" value="VOC_core"/>
</dbReference>
<dbReference type="Proteomes" id="UP000538666">
    <property type="component" value="Unassembled WGS sequence"/>
</dbReference>
<dbReference type="InterPro" id="IPR004360">
    <property type="entry name" value="Glyas_Fos-R_dOase_dom"/>
</dbReference>
<dbReference type="GO" id="GO:0051213">
    <property type="term" value="F:dioxygenase activity"/>
    <property type="evidence" value="ECO:0007669"/>
    <property type="project" value="UniProtKB-KW"/>
</dbReference>
<dbReference type="CDD" id="cd07253">
    <property type="entry name" value="GLOD5"/>
    <property type="match status" value="1"/>
</dbReference>
<keyword evidence="2" id="KW-0223">Dioxygenase</keyword>
<keyword evidence="2" id="KW-0560">Oxidoreductase</keyword>
<dbReference type="SUPFAM" id="SSF54593">
    <property type="entry name" value="Glyoxalase/Bleomycin resistance protein/Dihydroxybiphenyl dioxygenase"/>
    <property type="match status" value="1"/>
</dbReference>
<dbReference type="GO" id="GO:0016829">
    <property type="term" value="F:lyase activity"/>
    <property type="evidence" value="ECO:0007669"/>
    <property type="project" value="UniProtKB-KW"/>
</dbReference>
<dbReference type="PROSITE" id="PS51819">
    <property type="entry name" value="VOC"/>
    <property type="match status" value="1"/>
</dbReference>
<comment type="caution">
    <text evidence="2">The sequence shown here is derived from an EMBL/GenBank/DDBJ whole genome shotgun (WGS) entry which is preliminary data.</text>
</comment>
<dbReference type="InterPro" id="IPR029068">
    <property type="entry name" value="Glyas_Bleomycin-R_OHBP_Dase"/>
</dbReference>
<evidence type="ECO:0000313" key="2">
    <source>
        <dbReference type="EMBL" id="MBB6145623.1"/>
    </source>
</evidence>
<keyword evidence="2" id="KW-0456">Lyase</keyword>
<keyword evidence="3" id="KW-1185">Reference proteome</keyword>
<dbReference type="InterPro" id="IPR050383">
    <property type="entry name" value="GlyoxalaseI/FosfomycinResist"/>
</dbReference>
<dbReference type="OrthoDB" id="9800322at2"/>
<dbReference type="PANTHER" id="PTHR21366">
    <property type="entry name" value="GLYOXALASE FAMILY PROTEIN"/>
    <property type="match status" value="1"/>
</dbReference>
<gene>
    <name evidence="2" type="ORF">HNQ77_003584</name>
</gene>
<evidence type="ECO:0000259" key="1">
    <source>
        <dbReference type="PROSITE" id="PS51819"/>
    </source>
</evidence>
<sequence length="127" mass="14231">MAFTLDRIDHLVLTVAHIDATVVFYTEVLGMEAVVTNGRTSLTFGVQAIKLHQRGHEFNPKACHPTPGSGDLCFVTETPLDEVIRYASELRVHVEEGPVERDGAMGKMRSVYFRDPDRNLIEISNYV</sequence>
<reference evidence="2 3" key="1">
    <citation type="submission" date="2020-08" db="EMBL/GenBank/DDBJ databases">
        <title>Genomic Encyclopedia of Type Strains, Phase IV (KMG-IV): sequencing the most valuable type-strain genomes for metagenomic binning, comparative biology and taxonomic classification.</title>
        <authorList>
            <person name="Goeker M."/>
        </authorList>
    </citation>
    <scope>NUCLEOTIDE SEQUENCE [LARGE SCALE GENOMIC DNA]</scope>
    <source>
        <strain evidence="2 3">DSM 103733</strain>
    </source>
</reference>
<feature type="domain" description="VOC" evidence="1">
    <location>
        <begin position="7"/>
        <end position="126"/>
    </location>
</feature>
<dbReference type="AlphaFoldDB" id="A0A841JW41"/>
<dbReference type="Pfam" id="PF00903">
    <property type="entry name" value="Glyoxalase"/>
    <property type="match status" value="1"/>
</dbReference>
<dbReference type="Gene3D" id="3.10.180.10">
    <property type="entry name" value="2,3-Dihydroxybiphenyl 1,2-Dioxygenase, domain 1"/>
    <property type="match status" value="1"/>
</dbReference>
<dbReference type="RefSeq" id="WP_050060671.1">
    <property type="nucleotide sequence ID" value="NZ_JACHEK010000007.1"/>
</dbReference>
<dbReference type="PANTHER" id="PTHR21366:SF14">
    <property type="entry name" value="GLYOXALASE DOMAIN-CONTAINING PROTEIN 5"/>
    <property type="match status" value="1"/>
</dbReference>
<evidence type="ECO:0000313" key="3">
    <source>
        <dbReference type="Proteomes" id="UP000538666"/>
    </source>
</evidence>
<dbReference type="EMBL" id="JACHEK010000007">
    <property type="protein sequence ID" value="MBB6145623.1"/>
    <property type="molecule type" value="Genomic_DNA"/>
</dbReference>
<protein>
    <submittedName>
        <fullName evidence="2">Catechol 2,3-dioxygenase-like lactoylglutathione lyase family enzyme</fullName>
    </submittedName>
</protein>
<accession>A0A841JW41</accession>
<name>A0A841JW41_9BACT</name>
<organism evidence="2 3">
    <name type="scientific">Silvibacterium bohemicum</name>
    <dbReference type="NCBI Taxonomy" id="1577686"/>
    <lineage>
        <taxon>Bacteria</taxon>
        <taxon>Pseudomonadati</taxon>
        <taxon>Acidobacteriota</taxon>
        <taxon>Terriglobia</taxon>
        <taxon>Terriglobales</taxon>
        <taxon>Acidobacteriaceae</taxon>
        <taxon>Silvibacterium</taxon>
    </lineage>
</organism>
<proteinExistence type="predicted"/>